<dbReference type="Proteomes" id="UP000823775">
    <property type="component" value="Unassembled WGS sequence"/>
</dbReference>
<keyword evidence="2" id="KW-1185">Reference proteome</keyword>
<comment type="caution">
    <text evidence="1">The sequence shown here is derived from an EMBL/GenBank/DDBJ whole genome shotgun (WGS) entry which is preliminary data.</text>
</comment>
<evidence type="ECO:0000313" key="2">
    <source>
        <dbReference type="Proteomes" id="UP000823775"/>
    </source>
</evidence>
<evidence type="ECO:0000313" key="1">
    <source>
        <dbReference type="EMBL" id="MCD7458757.1"/>
    </source>
</evidence>
<protein>
    <submittedName>
        <fullName evidence="1">Uncharacterized protein</fullName>
    </submittedName>
</protein>
<reference evidence="1 2" key="1">
    <citation type="journal article" date="2021" name="BMC Genomics">
        <title>Datura genome reveals duplications of psychoactive alkaloid biosynthetic genes and high mutation rate following tissue culture.</title>
        <authorList>
            <person name="Rajewski A."/>
            <person name="Carter-House D."/>
            <person name="Stajich J."/>
            <person name="Litt A."/>
        </authorList>
    </citation>
    <scope>NUCLEOTIDE SEQUENCE [LARGE SCALE GENOMIC DNA]</scope>
    <source>
        <strain evidence="1">AR-01</strain>
    </source>
</reference>
<feature type="non-terminal residue" evidence="1">
    <location>
        <position position="1"/>
    </location>
</feature>
<proteinExistence type="predicted"/>
<organism evidence="1 2">
    <name type="scientific">Datura stramonium</name>
    <name type="common">Jimsonweed</name>
    <name type="synonym">Common thornapple</name>
    <dbReference type="NCBI Taxonomy" id="4076"/>
    <lineage>
        <taxon>Eukaryota</taxon>
        <taxon>Viridiplantae</taxon>
        <taxon>Streptophyta</taxon>
        <taxon>Embryophyta</taxon>
        <taxon>Tracheophyta</taxon>
        <taxon>Spermatophyta</taxon>
        <taxon>Magnoliopsida</taxon>
        <taxon>eudicotyledons</taxon>
        <taxon>Gunneridae</taxon>
        <taxon>Pentapetalae</taxon>
        <taxon>asterids</taxon>
        <taxon>lamiids</taxon>
        <taxon>Solanales</taxon>
        <taxon>Solanaceae</taxon>
        <taxon>Solanoideae</taxon>
        <taxon>Datureae</taxon>
        <taxon>Datura</taxon>
    </lineage>
</organism>
<gene>
    <name evidence="1" type="ORF">HAX54_039058</name>
</gene>
<sequence length="100" mass="11149">IVPGSSLDISFSPGEMSKSLYDALVSHQYCIQKLVQVQLYNYDFCHKSIDHRRFVVKDWHFSCGGAGGYGVPPSPLIYTGDSSAFREPTSAFRRWLAGVT</sequence>
<name>A0ABS8SIM0_DATST</name>
<accession>A0ABS8SIM0</accession>
<dbReference type="EMBL" id="JACEIK010000538">
    <property type="protein sequence ID" value="MCD7458757.1"/>
    <property type="molecule type" value="Genomic_DNA"/>
</dbReference>